<dbReference type="PATRIC" id="fig|742742.3.peg.1266"/>
<dbReference type="RefSeq" id="WP_009141331.1">
    <property type="nucleotide sequence ID" value="NZ_JH126469.1"/>
</dbReference>
<dbReference type="STRING" id="742742.HMPREF9452_01296"/>
<evidence type="ECO:0000313" key="2">
    <source>
        <dbReference type="Proteomes" id="UP000004830"/>
    </source>
</evidence>
<dbReference type="AlphaFoldDB" id="G1WIY3"/>
<reference evidence="1 2" key="1">
    <citation type="submission" date="2011-06" db="EMBL/GenBank/DDBJ databases">
        <title>The Genome Sequence of Collinsella tanakaei YIT 12063.</title>
        <authorList>
            <consortium name="The Broad Institute Genome Sequencing Platform"/>
            <person name="Earl A."/>
            <person name="Ward D."/>
            <person name="Feldgarden M."/>
            <person name="Gevers D."/>
            <person name="Morotomi M."/>
            <person name="Young S.K."/>
            <person name="Zeng Q."/>
            <person name="Gargeya S."/>
            <person name="Fitzgerald M."/>
            <person name="Haas B."/>
            <person name="Abouelleil A."/>
            <person name="Alvarado L."/>
            <person name="Arachchi H.M."/>
            <person name="Berlin A."/>
            <person name="Brown A."/>
            <person name="Chapman S.B."/>
            <person name="Chen Z."/>
            <person name="Dunbar C."/>
            <person name="Freedman E."/>
            <person name="Gearin G."/>
            <person name="Gellesch M."/>
            <person name="Goldberg J."/>
            <person name="Griggs A."/>
            <person name="Gujja S."/>
            <person name="Heiman D."/>
            <person name="Howarth C."/>
            <person name="Larson L."/>
            <person name="Lui A."/>
            <person name="MacDonald P.J.P."/>
            <person name="Mehta T."/>
            <person name="Montmayeur A."/>
            <person name="Murphy C."/>
            <person name="Neiman D."/>
            <person name="Pearson M."/>
            <person name="Priest M."/>
            <person name="Roberts A."/>
            <person name="Saif S."/>
            <person name="Shea T."/>
            <person name="Shenoy N."/>
            <person name="Sisk P."/>
            <person name="Stolte C."/>
            <person name="Sykes S."/>
            <person name="Wortman J."/>
            <person name="Nusbaum C."/>
            <person name="Birren B."/>
        </authorList>
    </citation>
    <scope>NUCLEOTIDE SEQUENCE [LARGE SCALE GENOMIC DNA]</scope>
    <source>
        <strain evidence="1 2">YIT 12063</strain>
    </source>
</reference>
<evidence type="ECO:0000313" key="1">
    <source>
        <dbReference type="EMBL" id="EGX70610.1"/>
    </source>
</evidence>
<organism evidence="1 2">
    <name type="scientific">Collinsella tanakaei YIT 12063</name>
    <dbReference type="NCBI Taxonomy" id="742742"/>
    <lineage>
        <taxon>Bacteria</taxon>
        <taxon>Bacillati</taxon>
        <taxon>Actinomycetota</taxon>
        <taxon>Coriobacteriia</taxon>
        <taxon>Coriobacteriales</taxon>
        <taxon>Coriobacteriaceae</taxon>
        <taxon>Collinsella</taxon>
    </lineage>
</organism>
<comment type="caution">
    <text evidence="1">The sequence shown here is derived from an EMBL/GenBank/DDBJ whole genome shotgun (WGS) entry which is preliminary data.</text>
</comment>
<dbReference type="Proteomes" id="UP000004830">
    <property type="component" value="Unassembled WGS sequence"/>
</dbReference>
<name>G1WIY3_9ACTN</name>
<accession>G1WIY3</accession>
<dbReference type="GeneID" id="62759015"/>
<keyword evidence="2" id="KW-1185">Reference proteome</keyword>
<gene>
    <name evidence="1" type="ORF">HMPREF9452_01296</name>
</gene>
<protein>
    <submittedName>
        <fullName evidence="1">Uncharacterized protein</fullName>
    </submittedName>
</protein>
<sequence length="85" mass="9467">MPEKRNIKTAEFEGIEFEYDADAIVSYKLTKAITNVEKDPVGYFDAMSIIFCGKDDEYAEKLGGSAAKLVQLYEACVRDSTTAKN</sequence>
<dbReference type="EMBL" id="ADLS01000017">
    <property type="protein sequence ID" value="EGX70610.1"/>
    <property type="molecule type" value="Genomic_DNA"/>
</dbReference>
<dbReference type="HOGENOM" id="CLU_2506983_0_0_11"/>
<proteinExistence type="predicted"/>